<feature type="compositionally biased region" description="Gly residues" evidence="1">
    <location>
        <begin position="414"/>
        <end position="429"/>
    </location>
</feature>
<keyword evidence="3" id="KW-1185">Reference proteome</keyword>
<evidence type="ECO:0000313" key="3">
    <source>
        <dbReference type="Proteomes" id="UP001286456"/>
    </source>
</evidence>
<comment type="caution">
    <text evidence="2">The sequence shown here is derived from an EMBL/GenBank/DDBJ whole genome shotgun (WGS) entry which is preliminary data.</text>
</comment>
<proteinExistence type="predicted"/>
<protein>
    <recommendedName>
        <fullName evidence="4">Alpha/beta-hydrolase</fullName>
    </recommendedName>
</protein>
<dbReference type="InterPro" id="IPR029058">
    <property type="entry name" value="AB_hydrolase_fold"/>
</dbReference>
<name>A0AAE0MI78_9PEZI</name>
<reference evidence="2" key="1">
    <citation type="journal article" date="2023" name="Mol. Phylogenet. Evol.">
        <title>Genome-scale phylogeny and comparative genomics of the fungal order Sordariales.</title>
        <authorList>
            <person name="Hensen N."/>
            <person name="Bonometti L."/>
            <person name="Westerberg I."/>
            <person name="Brannstrom I.O."/>
            <person name="Guillou S."/>
            <person name="Cros-Aarteil S."/>
            <person name="Calhoun S."/>
            <person name="Haridas S."/>
            <person name="Kuo A."/>
            <person name="Mondo S."/>
            <person name="Pangilinan J."/>
            <person name="Riley R."/>
            <person name="LaButti K."/>
            <person name="Andreopoulos B."/>
            <person name="Lipzen A."/>
            <person name="Chen C."/>
            <person name="Yan M."/>
            <person name="Daum C."/>
            <person name="Ng V."/>
            <person name="Clum A."/>
            <person name="Steindorff A."/>
            <person name="Ohm R.A."/>
            <person name="Martin F."/>
            <person name="Silar P."/>
            <person name="Natvig D.O."/>
            <person name="Lalanne C."/>
            <person name="Gautier V."/>
            <person name="Ament-Velasquez S.L."/>
            <person name="Kruys A."/>
            <person name="Hutchinson M.I."/>
            <person name="Powell A.J."/>
            <person name="Barry K."/>
            <person name="Miller A.N."/>
            <person name="Grigoriev I.V."/>
            <person name="Debuchy R."/>
            <person name="Gladieux P."/>
            <person name="Hiltunen Thoren M."/>
            <person name="Johannesson H."/>
        </authorList>
    </citation>
    <scope>NUCLEOTIDE SEQUENCE</scope>
    <source>
        <strain evidence="2">SMH4131-1</strain>
    </source>
</reference>
<evidence type="ECO:0000313" key="2">
    <source>
        <dbReference type="EMBL" id="KAK3331999.1"/>
    </source>
</evidence>
<organism evidence="2 3">
    <name type="scientific">Cercophora scortea</name>
    <dbReference type="NCBI Taxonomy" id="314031"/>
    <lineage>
        <taxon>Eukaryota</taxon>
        <taxon>Fungi</taxon>
        <taxon>Dikarya</taxon>
        <taxon>Ascomycota</taxon>
        <taxon>Pezizomycotina</taxon>
        <taxon>Sordariomycetes</taxon>
        <taxon>Sordariomycetidae</taxon>
        <taxon>Sordariales</taxon>
        <taxon>Lasiosphaeriaceae</taxon>
        <taxon>Cercophora</taxon>
    </lineage>
</organism>
<reference evidence="2" key="2">
    <citation type="submission" date="2023-06" db="EMBL/GenBank/DDBJ databases">
        <authorList>
            <consortium name="Lawrence Berkeley National Laboratory"/>
            <person name="Haridas S."/>
            <person name="Hensen N."/>
            <person name="Bonometti L."/>
            <person name="Westerberg I."/>
            <person name="Brannstrom I.O."/>
            <person name="Guillou S."/>
            <person name="Cros-Aarteil S."/>
            <person name="Calhoun S."/>
            <person name="Kuo A."/>
            <person name="Mondo S."/>
            <person name="Pangilinan J."/>
            <person name="Riley R."/>
            <person name="Labutti K."/>
            <person name="Andreopoulos B."/>
            <person name="Lipzen A."/>
            <person name="Chen C."/>
            <person name="Yanf M."/>
            <person name="Daum C."/>
            <person name="Ng V."/>
            <person name="Clum A."/>
            <person name="Steindorff A."/>
            <person name="Ohm R."/>
            <person name="Martin F."/>
            <person name="Silar P."/>
            <person name="Natvig D."/>
            <person name="Lalanne C."/>
            <person name="Gautier V."/>
            <person name="Ament-Velasquez S.L."/>
            <person name="Kruys A."/>
            <person name="Hutchinson M.I."/>
            <person name="Powell A.J."/>
            <person name="Barry K."/>
            <person name="Miller A.N."/>
            <person name="Grigoriev I.V."/>
            <person name="Debuchy R."/>
            <person name="Gladieux P."/>
            <person name="Thoren M.H."/>
            <person name="Johannesson H."/>
        </authorList>
    </citation>
    <scope>NUCLEOTIDE SEQUENCE</scope>
    <source>
        <strain evidence="2">SMH4131-1</strain>
    </source>
</reference>
<evidence type="ECO:0000256" key="1">
    <source>
        <dbReference type="SAM" id="MobiDB-lite"/>
    </source>
</evidence>
<dbReference type="EMBL" id="JAUEPO010000002">
    <property type="protein sequence ID" value="KAK3331999.1"/>
    <property type="molecule type" value="Genomic_DNA"/>
</dbReference>
<gene>
    <name evidence="2" type="ORF">B0T19DRAFT_91518</name>
</gene>
<dbReference type="Gene3D" id="3.40.50.1820">
    <property type="entry name" value="alpha/beta hydrolase"/>
    <property type="match status" value="1"/>
</dbReference>
<dbReference type="AlphaFoldDB" id="A0AAE0MI78"/>
<dbReference type="SUPFAM" id="SSF53474">
    <property type="entry name" value="alpha/beta-Hydrolases"/>
    <property type="match status" value="1"/>
</dbReference>
<feature type="region of interest" description="Disordered" evidence="1">
    <location>
        <begin position="406"/>
        <end position="430"/>
    </location>
</feature>
<evidence type="ECO:0008006" key="4">
    <source>
        <dbReference type="Google" id="ProtNLM"/>
    </source>
</evidence>
<dbReference type="Proteomes" id="UP001286456">
    <property type="component" value="Unassembled WGS sequence"/>
</dbReference>
<accession>A0AAE0MI78</accession>
<sequence>MRGWLPSPRLWRVTLQLHRASRSYSSEPLVQRVRVPCASSGDITVSLHNVANHAPTTPLMIWIPPFPQESGKENSHPAVLPSWLQHHPAAIINYRWAGQAPESGISPYWPTPIHDVLFGYSWIVQNLGPPNLARRDIYVHSSYLGASLAAGLALTETHAHQPTAVRGLVAYNGIYNWTAFLPDHPVHKAVREAGSRYSTSKSGPDIPEEERQQSLFHDLESQIPSLFRTPADLFDPFASASLFLHSPGLHVPPDFHKSYLPDETPSAWSLAVSALSGEDIRSPTRARMELGTETAATMGLKPPRKGYYAFPPRASTLRIPETLLLHESPPAVEWLPITRRGKRKPVGLGKRRGENSFRVQAEELGGLMRRSIEKVEMRERMKWDAEFGKDSWESEGLKRVMVVDVGRDGEGDGEGGQKGSGLSGFGRGLVGDWLEERDGRRRG</sequence>